<keyword evidence="5" id="KW-0862">Zinc</keyword>
<dbReference type="GO" id="GO:0008270">
    <property type="term" value="F:zinc ion binding"/>
    <property type="evidence" value="ECO:0007669"/>
    <property type="project" value="UniProtKB-KW"/>
</dbReference>
<evidence type="ECO:0000256" key="3">
    <source>
        <dbReference type="ARBA" id="ARBA00022722"/>
    </source>
</evidence>
<feature type="compositionally biased region" description="Polar residues" evidence="6">
    <location>
        <begin position="282"/>
        <end position="300"/>
    </location>
</feature>
<dbReference type="Proteomes" id="UP000024635">
    <property type="component" value="Unassembled WGS sequence"/>
</dbReference>
<dbReference type="PANTHER" id="PTHR37984:SF5">
    <property type="entry name" value="PROTEIN NYNRIN-LIKE"/>
    <property type="match status" value="1"/>
</dbReference>
<dbReference type="GO" id="GO:0003676">
    <property type="term" value="F:nucleic acid binding"/>
    <property type="evidence" value="ECO:0007669"/>
    <property type="project" value="InterPro"/>
</dbReference>
<evidence type="ECO:0000256" key="6">
    <source>
        <dbReference type="SAM" id="MobiDB-lite"/>
    </source>
</evidence>
<dbReference type="GO" id="GO:0005737">
    <property type="term" value="C:cytoplasm"/>
    <property type="evidence" value="ECO:0007669"/>
    <property type="project" value="UniProtKB-ARBA"/>
</dbReference>
<dbReference type="SUPFAM" id="SSF57756">
    <property type="entry name" value="Retrovirus zinc finger-like domains"/>
    <property type="match status" value="1"/>
</dbReference>
<dbReference type="GO" id="GO:0004190">
    <property type="term" value="F:aspartic-type endopeptidase activity"/>
    <property type="evidence" value="ECO:0007669"/>
    <property type="project" value="InterPro"/>
</dbReference>
<dbReference type="SUPFAM" id="SSF50630">
    <property type="entry name" value="Acid proteases"/>
    <property type="match status" value="1"/>
</dbReference>
<evidence type="ECO:0000313" key="8">
    <source>
        <dbReference type="EMBL" id="EYB94914.1"/>
    </source>
</evidence>
<dbReference type="GO" id="GO:0006508">
    <property type="term" value="P:proteolysis"/>
    <property type="evidence" value="ECO:0007669"/>
    <property type="project" value="InterPro"/>
</dbReference>
<evidence type="ECO:0000256" key="1">
    <source>
        <dbReference type="ARBA" id="ARBA00022679"/>
    </source>
</evidence>
<dbReference type="Pfam" id="PF00098">
    <property type="entry name" value="zf-CCHC"/>
    <property type="match status" value="1"/>
</dbReference>
<keyword evidence="5" id="KW-0863">Zinc-finger</keyword>
<name>A0A016SX42_9BILA</name>
<reference evidence="9" key="1">
    <citation type="journal article" date="2015" name="Nat. Genet.">
        <title>The genome and transcriptome of the zoonotic hookworm Ancylostoma ceylanicum identify infection-specific gene families.</title>
        <authorList>
            <person name="Schwarz E.M."/>
            <person name="Hu Y."/>
            <person name="Antoshechkin I."/>
            <person name="Miller M.M."/>
            <person name="Sternberg P.W."/>
            <person name="Aroian R.V."/>
        </authorList>
    </citation>
    <scope>NUCLEOTIDE SEQUENCE</scope>
    <source>
        <strain evidence="9">HY135</strain>
    </source>
</reference>
<protein>
    <recommendedName>
        <fullName evidence="7">CCHC-type domain-containing protein</fullName>
    </recommendedName>
</protein>
<dbReference type="InterPro" id="IPR036875">
    <property type="entry name" value="Znf_CCHC_sf"/>
</dbReference>
<feature type="region of interest" description="Disordered" evidence="6">
    <location>
        <begin position="334"/>
        <end position="354"/>
    </location>
</feature>
<dbReference type="SMART" id="SM00343">
    <property type="entry name" value="ZnF_C2HC"/>
    <property type="match status" value="1"/>
</dbReference>
<dbReference type="Gene3D" id="4.10.60.10">
    <property type="entry name" value="Zinc finger, CCHC-type"/>
    <property type="match status" value="1"/>
</dbReference>
<dbReference type="PROSITE" id="PS50158">
    <property type="entry name" value="ZF_CCHC"/>
    <property type="match status" value="1"/>
</dbReference>
<keyword evidence="4" id="KW-0378">Hydrolase</keyword>
<dbReference type="Gene3D" id="2.40.70.10">
    <property type="entry name" value="Acid Proteases"/>
    <property type="match status" value="1"/>
</dbReference>
<evidence type="ECO:0000256" key="2">
    <source>
        <dbReference type="ARBA" id="ARBA00022695"/>
    </source>
</evidence>
<organism evidence="8 9">
    <name type="scientific">Ancylostoma ceylanicum</name>
    <dbReference type="NCBI Taxonomy" id="53326"/>
    <lineage>
        <taxon>Eukaryota</taxon>
        <taxon>Metazoa</taxon>
        <taxon>Ecdysozoa</taxon>
        <taxon>Nematoda</taxon>
        <taxon>Chromadorea</taxon>
        <taxon>Rhabditida</taxon>
        <taxon>Rhabditina</taxon>
        <taxon>Rhabditomorpha</taxon>
        <taxon>Strongyloidea</taxon>
        <taxon>Ancylostomatidae</taxon>
        <taxon>Ancylostomatinae</taxon>
        <taxon>Ancylostoma</taxon>
    </lineage>
</organism>
<dbReference type="GO" id="GO:0004519">
    <property type="term" value="F:endonuclease activity"/>
    <property type="evidence" value="ECO:0007669"/>
    <property type="project" value="UniProtKB-KW"/>
</dbReference>
<feature type="region of interest" description="Disordered" evidence="6">
    <location>
        <begin position="279"/>
        <end position="300"/>
    </location>
</feature>
<keyword evidence="2" id="KW-0548">Nucleotidyltransferase</keyword>
<keyword evidence="5" id="KW-0479">Metal-binding</keyword>
<dbReference type="PROSITE" id="PS00141">
    <property type="entry name" value="ASP_PROTEASE"/>
    <property type="match status" value="1"/>
</dbReference>
<keyword evidence="1" id="KW-0808">Transferase</keyword>
<dbReference type="AlphaFoldDB" id="A0A016SX42"/>
<sequence length="1017" mass="113706">MSTDDYTEEMLLQSPEKTTVADAMETSENVQQEEHIDSKDHGSNPKFGNGVRGTTGKGCEGGNKNFIMSTDDYTEEMLLQSPEKTTVADAMETSENVQQEEHNDLKVRLFGQRGKELVRTTSRHISAIVVECEKALGTSFRTTDPIRNLVMESVERQAKVAKEATKILCEQLLEECKECLQNLEVEKRDDIEEGVIEILKVAGLTRTEQLETCLDERMSDRESLQVLADMVGCPSSDLVDHVRQLLERASEKENENEKLTKLIKQQDVQIQELASRIERMGQQASSANVGDSGESSTESNGKWIRFSKAGVNRPQLDAQQLQVKSISDASSQSTRTYCSPLQNESSSWTKDASAHSWGTGTILTQSCGRNEEVRGRKHECDDALLEYMKTAALPVVEPFHGGENQSFKRFVNSFLIRYHKPQWDDRSLVQLFESFLRKKALVTFETLPREVKEGSFEEVVAAMQEALQEDGNSARIKALQQLRNLSLRSDPSVGEFCVVLEKIAHRAFPDTPADVVSLQKAEILFRQLARWNGSYSLSEAIETSRSGEAYENVKRAALRLERNRRAVAEMSQSTDRKMTPRPQSNRSGDSRFERFNNINGDRGRPPNHTQPSGTVEAMTHNRLGRSSREVTQSRPQNATTDKGVVECYSCGKRGHMAKDCRFKSVRQREESTRPRGGTSERQAGSFSALVDKLVGSVSMSKEFRETQGLFGSKSLAPITVMDREVTALLDTGSEASIVPLGVFRDARAEGVDLDVYVQRIPRIKAIVRDASGVVMDFVETIRMPVTLQGATKSVAFHVSQALEGVIILGTNALELFGIELVFPSTGVSVAKEESRVQALVKDRVFVPPGITKMVELEGEVSHGDHCLWSTHPSIGHGICRVGEDGTTVATIYNFSEEPVVLRKGEVVGEWDEERWTPPNAHELGAYMLERADEHLQVDEHMRMEELLKVLGTRSEMTSQLEELIERFKDVFAVRDSELTQTNLVEHNIDTGDSQPIKQRTRPVPIGARKEFKEIIKG</sequence>
<feature type="domain" description="CCHC-type" evidence="7">
    <location>
        <begin position="647"/>
        <end position="661"/>
    </location>
</feature>
<dbReference type="InterPro" id="IPR001878">
    <property type="entry name" value="Znf_CCHC"/>
</dbReference>
<keyword evidence="9" id="KW-1185">Reference proteome</keyword>
<feature type="compositionally biased region" description="Basic and acidic residues" evidence="6">
    <location>
        <begin position="32"/>
        <end position="43"/>
    </location>
</feature>
<dbReference type="EMBL" id="JARK01001502">
    <property type="protein sequence ID" value="EYB94914.1"/>
    <property type="molecule type" value="Genomic_DNA"/>
</dbReference>
<dbReference type="OrthoDB" id="8026949at2759"/>
<dbReference type="GO" id="GO:0016779">
    <property type="term" value="F:nucleotidyltransferase activity"/>
    <property type="evidence" value="ECO:0007669"/>
    <property type="project" value="UniProtKB-KW"/>
</dbReference>
<keyword evidence="3" id="KW-0540">Nuclease</keyword>
<dbReference type="GO" id="GO:0019899">
    <property type="term" value="F:enzyme binding"/>
    <property type="evidence" value="ECO:0007669"/>
    <property type="project" value="UniProtKB-ARBA"/>
</dbReference>
<dbReference type="InterPro" id="IPR021109">
    <property type="entry name" value="Peptidase_aspartic_dom_sf"/>
</dbReference>
<evidence type="ECO:0000313" key="9">
    <source>
        <dbReference type="Proteomes" id="UP000024635"/>
    </source>
</evidence>
<feature type="region of interest" description="Disordered" evidence="6">
    <location>
        <begin position="567"/>
        <end position="615"/>
    </location>
</feature>
<evidence type="ECO:0000256" key="5">
    <source>
        <dbReference type="PROSITE-ProRule" id="PRU00047"/>
    </source>
</evidence>
<dbReference type="PANTHER" id="PTHR37984">
    <property type="entry name" value="PROTEIN CBG26694"/>
    <property type="match status" value="1"/>
</dbReference>
<keyword evidence="4" id="KW-0255">Endonuclease</keyword>
<dbReference type="STRING" id="53326.A0A016SX42"/>
<proteinExistence type="predicted"/>
<dbReference type="InterPro" id="IPR001969">
    <property type="entry name" value="Aspartic_peptidase_AS"/>
</dbReference>
<accession>A0A016SX42</accession>
<dbReference type="InterPro" id="IPR050951">
    <property type="entry name" value="Retrovirus_Pol_polyprotein"/>
</dbReference>
<dbReference type="CDD" id="cd00303">
    <property type="entry name" value="retropepsin_like"/>
    <property type="match status" value="1"/>
</dbReference>
<feature type="region of interest" description="Disordered" evidence="6">
    <location>
        <begin position="1"/>
        <end position="58"/>
    </location>
</feature>
<comment type="caution">
    <text evidence="8">The sequence shown here is derived from an EMBL/GenBank/DDBJ whole genome shotgun (WGS) entry which is preliminary data.</text>
</comment>
<gene>
    <name evidence="8" type="primary">Acey_s0166.g89</name>
    <name evidence="8" type="ORF">Y032_0166g89</name>
</gene>
<evidence type="ECO:0000259" key="7">
    <source>
        <dbReference type="PROSITE" id="PS50158"/>
    </source>
</evidence>
<evidence type="ECO:0000256" key="4">
    <source>
        <dbReference type="ARBA" id="ARBA00022759"/>
    </source>
</evidence>